<dbReference type="SUPFAM" id="SSF69593">
    <property type="entry name" value="Glycerol-3-phosphate (1)-acyltransferase"/>
    <property type="match status" value="1"/>
</dbReference>
<accession>A0A1Y0VWB1</accession>
<dbReference type="Proteomes" id="UP000196118">
    <property type="component" value="Chromosome"/>
</dbReference>
<evidence type="ECO:0000256" key="2">
    <source>
        <dbReference type="ARBA" id="ARBA00023315"/>
    </source>
</evidence>
<dbReference type="EMBL" id="CP021474">
    <property type="protein sequence ID" value="ARW19858.1"/>
    <property type="molecule type" value="Genomic_DNA"/>
</dbReference>
<evidence type="ECO:0000256" key="1">
    <source>
        <dbReference type="ARBA" id="ARBA00022679"/>
    </source>
</evidence>
<dbReference type="SMART" id="SM00563">
    <property type="entry name" value="PlsC"/>
    <property type="match status" value="1"/>
</dbReference>
<sequence>MFYSFIKHFVSSLIFLINGKPDVHNSERLPEGSYVLVAPHRTWFDPVLYALAAYPQRFSFMAKKELFQNRFLSWLITKLNAFPVDRQNPGPSAIKTPVKILKKGELSTIIFPSGTRHSQELKNGAFVIAKLANVPIVPAIYQGPLTFKGLFTRQKIHINFGELITIDRKTKMNDENLAMLEEELNNAFVKLDNEVDPTFKYIDISNKETKKASK</sequence>
<keyword evidence="2 4" id="KW-0012">Acyltransferase</keyword>
<dbReference type="PANTHER" id="PTHR10434">
    <property type="entry name" value="1-ACYL-SN-GLYCEROL-3-PHOSPHATE ACYLTRANSFERASE"/>
    <property type="match status" value="1"/>
</dbReference>
<dbReference type="CDD" id="cd07989">
    <property type="entry name" value="LPLAT_AGPAT-like"/>
    <property type="match status" value="1"/>
</dbReference>
<dbReference type="Pfam" id="PF01553">
    <property type="entry name" value="Acyltransferase"/>
    <property type="match status" value="1"/>
</dbReference>
<keyword evidence="1 4" id="KW-0808">Transferase</keyword>
<dbReference type="GO" id="GO:0003841">
    <property type="term" value="F:1-acylglycerol-3-phosphate O-acyltransferase activity"/>
    <property type="evidence" value="ECO:0007669"/>
    <property type="project" value="UniProtKB-EC"/>
</dbReference>
<gene>
    <name evidence="4" type="primary">plsC</name>
    <name evidence="4" type="ORF">S100892_01285</name>
</gene>
<reference evidence="4 5" key="1">
    <citation type="submission" date="2017-05" db="EMBL/GenBank/DDBJ databases">
        <title>Genome sequence of Pediococcus pentosaceus strain SRCM100892.</title>
        <authorList>
            <person name="Cho S.H."/>
        </authorList>
    </citation>
    <scope>NUCLEOTIDE SEQUENCE [LARGE SCALE GENOMIC DNA]</scope>
    <source>
        <strain evidence="4 5">SRCM100892</strain>
    </source>
</reference>
<dbReference type="InterPro" id="IPR002123">
    <property type="entry name" value="Plipid/glycerol_acylTrfase"/>
</dbReference>
<proteinExistence type="predicted"/>
<dbReference type="EC" id="2.3.1.51" evidence="4"/>
<evidence type="ECO:0000313" key="5">
    <source>
        <dbReference type="Proteomes" id="UP000196118"/>
    </source>
</evidence>
<name>A0A1Y0VWB1_PEDPE</name>
<dbReference type="PANTHER" id="PTHR10434:SF40">
    <property type="entry name" value="1-ACYL-SN-GLYCEROL-3-PHOSPHATE ACYLTRANSFERASE"/>
    <property type="match status" value="1"/>
</dbReference>
<evidence type="ECO:0000259" key="3">
    <source>
        <dbReference type="SMART" id="SM00563"/>
    </source>
</evidence>
<organism evidence="4 5">
    <name type="scientific">Pediococcus pentosaceus</name>
    <dbReference type="NCBI Taxonomy" id="1255"/>
    <lineage>
        <taxon>Bacteria</taxon>
        <taxon>Bacillati</taxon>
        <taxon>Bacillota</taxon>
        <taxon>Bacilli</taxon>
        <taxon>Lactobacillales</taxon>
        <taxon>Lactobacillaceae</taxon>
        <taxon>Pediococcus</taxon>
    </lineage>
</organism>
<dbReference type="AlphaFoldDB" id="A0A1Y0VWB1"/>
<dbReference type="GO" id="GO:0006654">
    <property type="term" value="P:phosphatidic acid biosynthetic process"/>
    <property type="evidence" value="ECO:0007669"/>
    <property type="project" value="TreeGrafter"/>
</dbReference>
<protein>
    <submittedName>
        <fullName evidence="4">1-acylglycerol-3-phosphate O-acyltransferase</fullName>
        <ecNumber evidence="4">2.3.1.51</ecNumber>
    </submittedName>
</protein>
<feature type="domain" description="Phospholipid/glycerol acyltransferase" evidence="3">
    <location>
        <begin position="34"/>
        <end position="144"/>
    </location>
</feature>
<evidence type="ECO:0000313" key="4">
    <source>
        <dbReference type="EMBL" id="ARW19858.1"/>
    </source>
</evidence>